<reference evidence="5 6" key="1">
    <citation type="submission" date="2013-08" db="EMBL/GenBank/DDBJ databases">
        <authorList>
            <consortium name="DOE Joint Genome Institute"/>
            <person name="Eisen J."/>
            <person name="Huntemann M."/>
            <person name="Han J."/>
            <person name="Chen A."/>
            <person name="Kyrpides N."/>
            <person name="Mavromatis K."/>
            <person name="Markowitz V."/>
            <person name="Palaniappan K."/>
            <person name="Ivanova N."/>
            <person name="Schaumberg A."/>
            <person name="Pati A."/>
            <person name="Liolios K."/>
            <person name="Nordberg H.P."/>
            <person name="Cantor M.N."/>
            <person name="Hua S.X."/>
            <person name="Woyke T."/>
        </authorList>
    </citation>
    <scope>NUCLEOTIDE SEQUENCE [LARGE SCALE GENOMIC DNA]</scope>
    <source>
        <strain evidence="5 6">DSM 2278</strain>
    </source>
</reference>
<sequence length="440" mass="50862">MSMCQFEKGNWKCPLDAEEGHDFCYWHREIEGKEPSNEQLNELKNTEIYFVFLQKAKLLQADLEKANLSFANLTQAHLQRANLQEARLYKAKLQEANLERANLQEANLKWTNLQKANLTQATLQKTDLLGADLQKASLFKAKLQKAVLSKTKMQEANLERAKMQDTNLENANLWKANLKNANMRKAKLYLAKLQNTHLSGTKLQGADLSETLSDSNTYLIDANLKDANLYKSFLDSTKTLRYSIIFEDESLNEKEINEQRADEEAYREKKHALYQASLEVYNKLYHFYSDEGMDFRAKHAHYRRSEVKRKLLLVKHEKLYTRDALPDTFRSAFDRFFLKMLTGYGQNLMRPILISVFSIFAFGFIFWLLNGVAVDPEARGIQLLDYFYLSLTTFTGLGFSNVQPDITVPLMQPLIMLESVFGVTMVALIIFVITYQISSR</sequence>
<feature type="transmembrane region" description="Helical" evidence="3">
    <location>
        <begin position="348"/>
        <end position="369"/>
    </location>
</feature>
<keyword evidence="3" id="KW-0472">Membrane</keyword>
<feature type="transmembrane region" description="Helical" evidence="3">
    <location>
        <begin position="381"/>
        <end position="402"/>
    </location>
</feature>
<evidence type="ECO:0000313" key="5">
    <source>
        <dbReference type="EMBL" id="ETA67711.1"/>
    </source>
</evidence>
<keyword evidence="1" id="KW-0677">Repeat</keyword>
<accession>W9DWA0</accession>
<dbReference type="PANTHER" id="PTHR47485">
    <property type="entry name" value="THYLAKOID LUMENAL 17.4 KDA PROTEIN, CHLOROPLASTIC"/>
    <property type="match status" value="1"/>
</dbReference>
<feature type="transmembrane region" description="Helical" evidence="3">
    <location>
        <begin position="414"/>
        <end position="437"/>
    </location>
</feature>
<protein>
    <submittedName>
        <fullName evidence="5">Putative low-complexity protein</fullName>
    </submittedName>
</protein>
<dbReference type="InterPro" id="IPR001646">
    <property type="entry name" value="5peptide_repeat"/>
</dbReference>
<evidence type="ECO:0000256" key="2">
    <source>
        <dbReference type="SAM" id="Coils"/>
    </source>
</evidence>
<dbReference type="SUPFAM" id="SSF141571">
    <property type="entry name" value="Pentapeptide repeat-like"/>
    <property type="match status" value="1"/>
</dbReference>
<dbReference type="EMBL" id="AZAJ01000001">
    <property type="protein sequence ID" value="ETA67711.1"/>
    <property type="molecule type" value="Genomic_DNA"/>
</dbReference>
<keyword evidence="3" id="KW-1133">Transmembrane helix</keyword>
<feature type="coiled-coil region" evidence="2">
    <location>
        <begin position="56"/>
        <end position="113"/>
    </location>
</feature>
<dbReference type="RefSeq" id="WP_023844847.1">
    <property type="nucleotide sequence ID" value="NZ_AZAJ01000001.1"/>
</dbReference>
<comment type="caution">
    <text evidence="5">The sequence shown here is derived from an EMBL/GenBank/DDBJ whole genome shotgun (WGS) entry which is preliminary data.</text>
</comment>
<proteinExistence type="predicted"/>
<evidence type="ECO:0000256" key="1">
    <source>
        <dbReference type="ARBA" id="ARBA00022737"/>
    </source>
</evidence>
<evidence type="ECO:0000256" key="3">
    <source>
        <dbReference type="SAM" id="Phobius"/>
    </source>
</evidence>
<dbReference type="Gene3D" id="1.10.287.70">
    <property type="match status" value="1"/>
</dbReference>
<name>W9DWA0_METTI</name>
<dbReference type="STRING" id="1090322.MettiDRAFT_1142"/>
<gene>
    <name evidence="5" type="ORF">MettiDRAFT_1142</name>
</gene>
<dbReference type="Pfam" id="PF07885">
    <property type="entry name" value="Ion_trans_2"/>
    <property type="match status" value="1"/>
</dbReference>
<dbReference type="PANTHER" id="PTHR47485:SF1">
    <property type="entry name" value="THYLAKOID LUMENAL 17.4 KDA PROTEIN, CHLOROPLASTIC"/>
    <property type="match status" value="1"/>
</dbReference>
<organism evidence="5 6">
    <name type="scientific">Methanolobus tindarius DSM 2278</name>
    <dbReference type="NCBI Taxonomy" id="1090322"/>
    <lineage>
        <taxon>Archaea</taxon>
        <taxon>Methanobacteriati</taxon>
        <taxon>Methanobacteriota</taxon>
        <taxon>Stenosarchaea group</taxon>
        <taxon>Methanomicrobia</taxon>
        <taxon>Methanosarcinales</taxon>
        <taxon>Methanosarcinaceae</taxon>
        <taxon>Methanolobus</taxon>
    </lineage>
</organism>
<keyword evidence="3" id="KW-0812">Transmembrane</keyword>
<dbReference type="OrthoDB" id="136565at2157"/>
<dbReference type="Proteomes" id="UP000019483">
    <property type="component" value="Unassembled WGS sequence"/>
</dbReference>
<dbReference type="InterPro" id="IPR013099">
    <property type="entry name" value="K_chnl_dom"/>
</dbReference>
<keyword evidence="6" id="KW-1185">Reference proteome</keyword>
<dbReference type="AlphaFoldDB" id="W9DWA0"/>
<keyword evidence="2" id="KW-0175">Coiled coil</keyword>
<evidence type="ECO:0000313" key="6">
    <source>
        <dbReference type="Proteomes" id="UP000019483"/>
    </source>
</evidence>
<evidence type="ECO:0000259" key="4">
    <source>
        <dbReference type="Pfam" id="PF07885"/>
    </source>
</evidence>
<dbReference type="SUPFAM" id="SSF81324">
    <property type="entry name" value="Voltage-gated potassium channels"/>
    <property type="match status" value="1"/>
</dbReference>
<feature type="domain" description="Potassium channel" evidence="4">
    <location>
        <begin position="357"/>
        <end position="434"/>
    </location>
</feature>
<dbReference type="Pfam" id="PF00805">
    <property type="entry name" value="Pentapeptide"/>
    <property type="match status" value="3"/>
</dbReference>
<dbReference type="Gene3D" id="2.160.20.80">
    <property type="entry name" value="E3 ubiquitin-protein ligase SopA"/>
    <property type="match status" value="2"/>
</dbReference>